<protein>
    <recommendedName>
        <fullName evidence="2">Cyanobacterial TRADD-N associated 2 transmembrane domain-containing protein</fullName>
    </recommendedName>
</protein>
<gene>
    <name evidence="3" type="ORF">DP116_07925</name>
</gene>
<comment type="caution">
    <text evidence="3">The sequence shown here is derived from an EMBL/GenBank/DDBJ whole genome shotgun (WGS) entry which is preliminary data.</text>
</comment>
<accession>A0ABX1P4U1</accession>
<reference evidence="3 4" key="1">
    <citation type="submission" date="2018-06" db="EMBL/GenBank/DDBJ databases">
        <title>Comparative genomics of Brasilonema spp. strains.</title>
        <authorList>
            <person name="Alvarenga D.O."/>
            <person name="Fiore M.F."/>
            <person name="Varani A.M."/>
        </authorList>
    </citation>
    <scope>NUCLEOTIDE SEQUENCE [LARGE SCALE GENOMIC DNA]</scope>
    <source>
        <strain evidence="3 4">SPC951</strain>
    </source>
</reference>
<evidence type="ECO:0000256" key="1">
    <source>
        <dbReference type="SAM" id="Phobius"/>
    </source>
</evidence>
<evidence type="ECO:0000313" key="4">
    <source>
        <dbReference type="Proteomes" id="UP000718564"/>
    </source>
</evidence>
<evidence type="ECO:0000313" key="3">
    <source>
        <dbReference type="EMBL" id="NMG19390.1"/>
    </source>
</evidence>
<keyword evidence="4" id="KW-1185">Reference proteome</keyword>
<keyword evidence="1" id="KW-1133">Transmembrane helix</keyword>
<proteinExistence type="predicted"/>
<name>A0ABX1P4U1_9CYAN</name>
<evidence type="ECO:0000259" key="2">
    <source>
        <dbReference type="Pfam" id="PF20712"/>
    </source>
</evidence>
<keyword evidence="1" id="KW-0812">Transmembrane</keyword>
<feature type="domain" description="Cyanobacterial TRADD-N associated 2 transmembrane" evidence="2">
    <location>
        <begin position="8"/>
        <end position="71"/>
    </location>
</feature>
<feature type="transmembrane region" description="Helical" evidence="1">
    <location>
        <begin position="20"/>
        <end position="39"/>
    </location>
</feature>
<dbReference type="Proteomes" id="UP000718564">
    <property type="component" value="Unassembled WGS sequence"/>
</dbReference>
<keyword evidence="1" id="KW-0472">Membrane</keyword>
<organism evidence="3 4">
    <name type="scientific">Brasilonema bromeliae SPC951</name>
    <dbReference type="NCBI Taxonomy" id="385972"/>
    <lineage>
        <taxon>Bacteria</taxon>
        <taxon>Bacillati</taxon>
        <taxon>Cyanobacteriota</taxon>
        <taxon>Cyanophyceae</taxon>
        <taxon>Nostocales</taxon>
        <taxon>Scytonemataceae</taxon>
        <taxon>Brasilonema</taxon>
        <taxon>Bromeliae group (in: Brasilonema)</taxon>
    </lineage>
</organism>
<dbReference type="EMBL" id="QMEB01000042">
    <property type="protein sequence ID" value="NMG19390.1"/>
    <property type="molecule type" value="Genomic_DNA"/>
</dbReference>
<dbReference type="Pfam" id="PF20712">
    <property type="entry name" value="CyanoTRADDas_TM"/>
    <property type="match status" value="1"/>
</dbReference>
<dbReference type="InterPro" id="IPR048567">
    <property type="entry name" value="CyanoTRADDas_TM"/>
</dbReference>
<sequence length="87" mass="9143">MMLDVFHEHLRQARQTFNLSVVAVAASLGISVIGAGLLISGKASEGSVTTATGLISTTLCSQIAKESGEKLEELREDLKALRPSSDS</sequence>